<dbReference type="RefSeq" id="WP_024912515.1">
    <property type="nucleotide sequence ID" value="NZ_CP007044.2"/>
</dbReference>
<accession>W0LLF1</accession>
<dbReference type="AlphaFoldDB" id="W0LLF1"/>
<gene>
    <name evidence="2" type="ORF">Z042_15545</name>
</gene>
<proteinExistence type="predicted"/>
<dbReference type="EMBL" id="CP007044">
    <property type="protein sequence ID" value="AHG22850.1"/>
    <property type="molecule type" value="Genomic_DNA"/>
</dbReference>
<feature type="transmembrane region" description="Helical" evidence="1">
    <location>
        <begin position="6"/>
        <end position="27"/>
    </location>
</feature>
<dbReference type="eggNOG" id="ENOG50338U2">
    <property type="taxonomic scope" value="Bacteria"/>
</dbReference>
<dbReference type="Proteomes" id="UP000019030">
    <property type="component" value="Chromosome"/>
</dbReference>
<dbReference type="KEGG" id="sfo:Z042_15545"/>
<keyword evidence="1" id="KW-0472">Membrane</keyword>
<dbReference type="OrthoDB" id="6626482at2"/>
<reference evidence="2 3" key="2">
    <citation type="submission" date="2015-03" db="EMBL/GenBank/DDBJ databases">
        <authorList>
            <person name="Chan K.-G."/>
        </authorList>
    </citation>
    <scope>NUCLEOTIDE SEQUENCE [LARGE SCALE GENOMIC DNA]</scope>
    <source>
        <strain evidence="2 3">RB-25</strain>
    </source>
</reference>
<organism evidence="2 3">
    <name type="scientific">Chania multitudinisentens RB-25</name>
    <dbReference type="NCBI Taxonomy" id="1441930"/>
    <lineage>
        <taxon>Bacteria</taxon>
        <taxon>Pseudomonadati</taxon>
        <taxon>Pseudomonadota</taxon>
        <taxon>Gammaproteobacteria</taxon>
        <taxon>Enterobacterales</taxon>
        <taxon>Yersiniaceae</taxon>
        <taxon>Chania</taxon>
    </lineage>
</organism>
<evidence type="ECO:0000313" key="3">
    <source>
        <dbReference type="Proteomes" id="UP000019030"/>
    </source>
</evidence>
<dbReference type="STRING" id="1441930.Z042_15545"/>
<keyword evidence="1" id="KW-0812">Transmembrane</keyword>
<protein>
    <recommendedName>
        <fullName evidence="4">DUF3592 domain-containing protein</fullName>
    </recommendedName>
</protein>
<dbReference type="HOGENOM" id="CLU_2034171_0_0_6"/>
<evidence type="ECO:0000313" key="2">
    <source>
        <dbReference type="EMBL" id="AHG22850.1"/>
    </source>
</evidence>
<keyword evidence="3" id="KW-1185">Reference proteome</keyword>
<sequence length="128" mass="14373">MDSTDTWNYFTYFITTFMILLFSYLFYKTSIGSNQTKKIKKEGVKATAIITGIKSQSGKNSAFINVELTVKFTTHVNVNITTNTQTAISSVDIPKFQPGESLAIKYLKENPQKIVADIPHPLSRDKAK</sequence>
<keyword evidence="1" id="KW-1133">Transmembrane helix</keyword>
<name>W0LLF1_9GAMM</name>
<evidence type="ECO:0000256" key="1">
    <source>
        <dbReference type="SAM" id="Phobius"/>
    </source>
</evidence>
<evidence type="ECO:0008006" key="4">
    <source>
        <dbReference type="Google" id="ProtNLM"/>
    </source>
</evidence>
<reference evidence="2 3" key="1">
    <citation type="submission" date="2014-01" db="EMBL/GenBank/DDBJ databases">
        <title>Isolation of Serratia multitudinisentens RB-25 from Ex-Landfill site.</title>
        <authorList>
            <person name="Robson E.H.J."/>
        </authorList>
    </citation>
    <scope>NUCLEOTIDE SEQUENCE [LARGE SCALE GENOMIC DNA]</scope>
    <source>
        <strain evidence="2 3">RB-25</strain>
    </source>
</reference>